<sequence length="327" mass="37484">MSIFQTKIDTVNEILSYPVVFNANFASVGEGSEHQNQQQTNNVFTEKWSKYDDNEEQAKENLYAFQRDWYLKLYGFESEEEFAQFLQDKPVILDAGCGLGYKAAWFAKLAPNSLVIGMDFSDAAKQAAEIYKDVPNLLFMRGDIASTPFQAGSIAYVSCDQVIMHTENPDKTFSELCRICEPEVGQFACYFYAKKALPRELVDDYFRTACKDLSSEQLWGLSEQLTTLGKTLSELDVKFDCPDIPVLGIKGGEYDIQRFLYWNFLKCFWNKELGQETSVATNFDWYSPSNARRFNIQEVNVLAKDNHMIMAFIQSEEACHSGRFVRQ</sequence>
<protein>
    <submittedName>
        <fullName evidence="2">Class I SAM-dependent methyltransferase</fullName>
    </submittedName>
</protein>
<dbReference type="CDD" id="cd02440">
    <property type="entry name" value="AdoMet_MTases"/>
    <property type="match status" value="1"/>
</dbReference>
<dbReference type="GO" id="GO:0032259">
    <property type="term" value="P:methylation"/>
    <property type="evidence" value="ECO:0007669"/>
    <property type="project" value="UniProtKB-KW"/>
</dbReference>
<dbReference type="Gene3D" id="3.40.50.150">
    <property type="entry name" value="Vaccinia Virus protein VP39"/>
    <property type="match status" value="1"/>
</dbReference>
<keyword evidence="3" id="KW-1185">Reference proteome</keyword>
<dbReference type="GO" id="GO:0008168">
    <property type="term" value="F:methyltransferase activity"/>
    <property type="evidence" value="ECO:0007669"/>
    <property type="project" value="UniProtKB-KW"/>
</dbReference>
<keyword evidence="2" id="KW-0489">Methyltransferase</keyword>
<dbReference type="RefSeq" id="WP_229955040.1">
    <property type="nucleotide sequence ID" value="NZ_BAAAEM010000002.1"/>
</dbReference>
<name>A0ABN1AFQ0_9SPHN</name>
<feature type="domain" description="Methyltransferase" evidence="1">
    <location>
        <begin position="90"/>
        <end position="206"/>
    </location>
</feature>
<keyword evidence="2" id="KW-0808">Transferase</keyword>
<evidence type="ECO:0000313" key="2">
    <source>
        <dbReference type="EMBL" id="GAA0475330.1"/>
    </source>
</evidence>
<dbReference type="Pfam" id="PF13847">
    <property type="entry name" value="Methyltransf_31"/>
    <property type="match status" value="1"/>
</dbReference>
<comment type="caution">
    <text evidence="2">The sequence shown here is derived from an EMBL/GenBank/DDBJ whole genome shotgun (WGS) entry which is preliminary data.</text>
</comment>
<dbReference type="Proteomes" id="UP001500713">
    <property type="component" value="Unassembled WGS sequence"/>
</dbReference>
<organism evidence="2 3">
    <name type="scientific">Parasphingorhabdus litoris</name>
    <dbReference type="NCBI Taxonomy" id="394733"/>
    <lineage>
        <taxon>Bacteria</taxon>
        <taxon>Pseudomonadati</taxon>
        <taxon>Pseudomonadota</taxon>
        <taxon>Alphaproteobacteria</taxon>
        <taxon>Sphingomonadales</taxon>
        <taxon>Sphingomonadaceae</taxon>
        <taxon>Parasphingorhabdus</taxon>
    </lineage>
</organism>
<evidence type="ECO:0000259" key="1">
    <source>
        <dbReference type="Pfam" id="PF13847"/>
    </source>
</evidence>
<proteinExistence type="predicted"/>
<gene>
    <name evidence="2" type="ORF">GCM10009096_16240</name>
</gene>
<dbReference type="EMBL" id="BAAAEM010000002">
    <property type="protein sequence ID" value="GAA0475330.1"/>
    <property type="molecule type" value="Genomic_DNA"/>
</dbReference>
<dbReference type="InterPro" id="IPR025714">
    <property type="entry name" value="Methyltranfer_dom"/>
</dbReference>
<dbReference type="SUPFAM" id="SSF53335">
    <property type="entry name" value="S-adenosyl-L-methionine-dependent methyltransferases"/>
    <property type="match status" value="1"/>
</dbReference>
<reference evidence="2 3" key="1">
    <citation type="journal article" date="2019" name="Int. J. Syst. Evol. Microbiol.">
        <title>The Global Catalogue of Microorganisms (GCM) 10K type strain sequencing project: providing services to taxonomists for standard genome sequencing and annotation.</title>
        <authorList>
            <consortium name="The Broad Institute Genomics Platform"/>
            <consortium name="The Broad Institute Genome Sequencing Center for Infectious Disease"/>
            <person name="Wu L."/>
            <person name="Ma J."/>
        </authorList>
    </citation>
    <scope>NUCLEOTIDE SEQUENCE [LARGE SCALE GENOMIC DNA]</scope>
    <source>
        <strain evidence="2 3">JCM 14162</strain>
    </source>
</reference>
<accession>A0ABN1AFQ0</accession>
<dbReference type="PANTHER" id="PTHR43591">
    <property type="entry name" value="METHYLTRANSFERASE"/>
    <property type="match status" value="1"/>
</dbReference>
<evidence type="ECO:0000313" key="3">
    <source>
        <dbReference type="Proteomes" id="UP001500713"/>
    </source>
</evidence>
<dbReference type="InterPro" id="IPR029063">
    <property type="entry name" value="SAM-dependent_MTases_sf"/>
</dbReference>